<evidence type="ECO:0000256" key="2">
    <source>
        <dbReference type="ARBA" id="ARBA00022857"/>
    </source>
</evidence>
<dbReference type="EMBL" id="JAPQKQ010000003">
    <property type="protein sequence ID" value="KAJ5202975.1"/>
    <property type="molecule type" value="Genomic_DNA"/>
</dbReference>
<dbReference type="InterPro" id="IPR008030">
    <property type="entry name" value="NmrA-like"/>
</dbReference>
<dbReference type="AlphaFoldDB" id="A0A9W9MKQ4"/>
<evidence type="ECO:0000256" key="1">
    <source>
        <dbReference type="ARBA" id="ARBA00005725"/>
    </source>
</evidence>
<feature type="domain" description="NmrA-like" evidence="4">
    <location>
        <begin position="4"/>
        <end position="307"/>
    </location>
</feature>
<reference evidence="5" key="2">
    <citation type="journal article" date="2023" name="IMA Fungus">
        <title>Comparative genomic study of the Penicillium genus elucidates a diverse pangenome and 15 lateral gene transfer events.</title>
        <authorList>
            <person name="Petersen C."/>
            <person name="Sorensen T."/>
            <person name="Nielsen M.R."/>
            <person name="Sondergaard T.E."/>
            <person name="Sorensen J.L."/>
            <person name="Fitzpatrick D.A."/>
            <person name="Frisvad J.C."/>
            <person name="Nielsen K.L."/>
        </authorList>
    </citation>
    <scope>NUCLEOTIDE SEQUENCE</scope>
    <source>
        <strain evidence="5">IBT 20477</strain>
    </source>
</reference>
<evidence type="ECO:0000256" key="3">
    <source>
        <dbReference type="ARBA" id="ARBA00023002"/>
    </source>
</evidence>
<organism evidence="5 6">
    <name type="scientific">Penicillium cf. viridicatum</name>
    <dbReference type="NCBI Taxonomy" id="2972119"/>
    <lineage>
        <taxon>Eukaryota</taxon>
        <taxon>Fungi</taxon>
        <taxon>Dikarya</taxon>
        <taxon>Ascomycota</taxon>
        <taxon>Pezizomycotina</taxon>
        <taxon>Eurotiomycetes</taxon>
        <taxon>Eurotiomycetidae</taxon>
        <taxon>Eurotiales</taxon>
        <taxon>Aspergillaceae</taxon>
        <taxon>Penicillium</taxon>
    </lineage>
</organism>
<comment type="caution">
    <text evidence="5">The sequence shown here is derived from an EMBL/GenBank/DDBJ whole genome shotgun (WGS) entry which is preliminary data.</text>
</comment>
<proteinExistence type="inferred from homology"/>
<gene>
    <name evidence="5" type="ORF">N7449_005054</name>
</gene>
<dbReference type="Gene3D" id="3.40.50.720">
    <property type="entry name" value="NAD(P)-binding Rossmann-like Domain"/>
    <property type="match status" value="1"/>
</dbReference>
<keyword evidence="6" id="KW-1185">Reference proteome</keyword>
<protein>
    <submittedName>
        <fullName evidence="5">Nmra-like family protein</fullName>
    </submittedName>
</protein>
<dbReference type="InterPro" id="IPR036291">
    <property type="entry name" value="NAD(P)-bd_dom_sf"/>
</dbReference>
<dbReference type="SUPFAM" id="SSF51735">
    <property type="entry name" value="NAD(P)-binding Rossmann-fold domains"/>
    <property type="match status" value="1"/>
</dbReference>
<accession>A0A9W9MKQ4</accession>
<evidence type="ECO:0000259" key="4">
    <source>
        <dbReference type="Pfam" id="PF05368"/>
    </source>
</evidence>
<evidence type="ECO:0000313" key="5">
    <source>
        <dbReference type="EMBL" id="KAJ5202975.1"/>
    </source>
</evidence>
<dbReference type="Pfam" id="PF05368">
    <property type="entry name" value="NmrA"/>
    <property type="match status" value="1"/>
</dbReference>
<name>A0A9W9MKQ4_9EURO</name>
<dbReference type="Gene3D" id="3.90.25.10">
    <property type="entry name" value="UDP-galactose 4-epimerase, domain 1"/>
    <property type="match status" value="1"/>
</dbReference>
<evidence type="ECO:0000313" key="6">
    <source>
        <dbReference type="Proteomes" id="UP001150942"/>
    </source>
</evidence>
<dbReference type="GO" id="GO:0016491">
    <property type="term" value="F:oxidoreductase activity"/>
    <property type="evidence" value="ECO:0007669"/>
    <property type="project" value="UniProtKB-KW"/>
</dbReference>
<dbReference type="InterPro" id="IPR051609">
    <property type="entry name" value="NmrA/Isoflavone_reductase-like"/>
</dbReference>
<reference evidence="5" key="1">
    <citation type="submission" date="2022-11" db="EMBL/GenBank/DDBJ databases">
        <authorList>
            <person name="Petersen C."/>
        </authorList>
    </citation>
    <scope>NUCLEOTIDE SEQUENCE</scope>
    <source>
        <strain evidence="5">IBT 20477</strain>
    </source>
</reference>
<comment type="similarity">
    <text evidence="1">Belongs to the NmrA-type oxidoreductase family. Isoflavone reductase subfamily.</text>
</comment>
<dbReference type="PANTHER" id="PTHR47706:SF4">
    <property type="entry name" value="NMRA-LIKE DOMAIN-CONTAINING PROTEIN"/>
    <property type="match status" value="1"/>
</dbReference>
<dbReference type="PANTHER" id="PTHR47706">
    <property type="entry name" value="NMRA-LIKE FAMILY PROTEIN"/>
    <property type="match status" value="1"/>
</dbReference>
<keyword evidence="2" id="KW-0521">NADP</keyword>
<dbReference type="Proteomes" id="UP001150942">
    <property type="component" value="Unassembled WGS sequence"/>
</dbReference>
<dbReference type="OrthoDB" id="10000533at2759"/>
<sequence>MVIVAVAGGTGGVGRALVEAFASSGKHEVYILARKANPDLQKEIGVPIIPVDYSNVEKTTKTLEDNHIHTLVSAVTMIVPIGTPPELELIRAADASKTTKRMVSSGWAVPYTEEQAALIPAFAHKLVTKAALKETSLEYTVVQNGCFLDYWCMNTVKSYMVPATTVIDTRNNAASIPGSGNTPVVFTHTSDVAKYVVALLDLNKWEPESFVLGDKVTLNEFLHLAEEAKGTKFSVTYDSVEKLKAGQATELPCQVAEYEFMPKKIVQQWAAVFGFLFETGVFNIPPPGTKTLNELFAEIKPLKVKEILDGEWKKA</sequence>
<keyword evidence="3" id="KW-0560">Oxidoreductase</keyword>